<accession>A0ABR8S3Q0</accession>
<feature type="transmembrane region" description="Helical" evidence="1">
    <location>
        <begin position="89"/>
        <end position="108"/>
    </location>
</feature>
<comment type="caution">
    <text evidence="2">The sequence shown here is derived from an EMBL/GenBank/DDBJ whole genome shotgun (WGS) entry which is preliminary data.</text>
</comment>
<keyword evidence="1" id="KW-1133">Transmembrane helix</keyword>
<evidence type="ECO:0000256" key="1">
    <source>
        <dbReference type="SAM" id="Phobius"/>
    </source>
</evidence>
<keyword evidence="1" id="KW-0472">Membrane</keyword>
<dbReference type="RefSeq" id="WP_191719280.1">
    <property type="nucleotide sequence ID" value="NZ_JACSQP010000005.1"/>
</dbReference>
<evidence type="ECO:0008006" key="4">
    <source>
        <dbReference type="Google" id="ProtNLM"/>
    </source>
</evidence>
<dbReference type="Proteomes" id="UP000648352">
    <property type="component" value="Unassembled WGS sequence"/>
</dbReference>
<organism evidence="2 3">
    <name type="scientific">Microbacterium pullorum</name>
    <dbReference type="NCBI Taxonomy" id="2762236"/>
    <lineage>
        <taxon>Bacteria</taxon>
        <taxon>Bacillati</taxon>
        <taxon>Actinomycetota</taxon>
        <taxon>Actinomycetes</taxon>
        <taxon>Micrococcales</taxon>
        <taxon>Microbacteriaceae</taxon>
        <taxon>Microbacterium</taxon>
    </lineage>
</organism>
<proteinExistence type="predicted"/>
<protein>
    <recommendedName>
        <fullName evidence="4">DUF2946 domain-containing protein</fullName>
    </recommendedName>
</protein>
<evidence type="ECO:0000313" key="3">
    <source>
        <dbReference type="Proteomes" id="UP000648352"/>
    </source>
</evidence>
<name>A0ABR8S3Q0_9MICO</name>
<sequence>MASVVAAEVRRRRPAVFRVAAISALTAIAVIVGLLAMHTLNLNGGADAQPSSDMSMSMTGHHDVPLAAPAPVPHAAGCAECGPDGHVGMAMSCVIALLIVLFVIAPGLQGAGLRMPRRGTARGRPAARRLAASLSLHALCISRT</sequence>
<dbReference type="InterPro" id="IPR046151">
    <property type="entry name" value="DUF6153"/>
</dbReference>
<evidence type="ECO:0000313" key="2">
    <source>
        <dbReference type="EMBL" id="MBD7958105.1"/>
    </source>
</evidence>
<reference evidence="2 3" key="1">
    <citation type="submission" date="2020-08" db="EMBL/GenBank/DDBJ databases">
        <title>A Genomic Blueprint of the Chicken Gut Microbiome.</title>
        <authorList>
            <person name="Gilroy R."/>
            <person name="Ravi A."/>
            <person name="Getino M."/>
            <person name="Pursley I."/>
            <person name="Horton D.L."/>
            <person name="Alikhan N.-F."/>
            <person name="Baker D."/>
            <person name="Gharbi K."/>
            <person name="Hall N."/>
            <person name="Watson M."/>
            <person name="Adriaenssens E.M."/>
            <person name="Foster-Nyarko E."/>
            <person name="Jarju S."/>
            <person name="Secka A."/>
            <person name="Antonio M."/>
            <person name="Oren A."/>
            <person name="Chaudhuri R."/>
            <person name="La Ragione R.M."/>
            <person name="Hildebrand F."/>
            <person name="Pallen M.J."/>
        </authorList>
    </citation>
    <scope>NUCLEOTIDE SEQUENCE [LARGE SCALE GENOMIC DNA]</scope>
    <source>
        <strain evidence="2 3">Sa4CUA7</strain>
    </source>
</reference>
<feature type="transmembrane region" description="Helical" evidence="1">
    <location>
        <begin position="15"/>
        <end position="37"/>
    </location>
</feature>
<gene>
    <name evidence="2" type="ORF">H9651_10680</name>
</gene>
<dbReference type="Pfam" id="PF19650">
    <property type="entry name" value="DUF6153"/>
    <property type="match status" value="1"/>
</dbReference>
<keyword evidence="1" id="KW-0812">Transmembrane</keyword>
<dbReference type="EMBL" id="JACSQP010000005">
    <property type="protein sequence ID" value="MBD7958105.1"/>
    <property type="molecule type" value="Genomic_DNA"/>
</dbReference>
<keyword evidence="3" id="KW-1185">Reference proteome</keyword>